<dbReference type="PANTHER" id="PTHR36174:SF1">
    <property type="entry name" value="LIPID II:GLYCINE GLYCYLTRANSFERASE"/>
    <property type="match status" value="1"/>
</dbReference>
<feature type="domain" description="BioF2-like acetyltransferase" evidence="1">
    <location>
        <begin position="168"/>
        <end position="294"/>
    </location>
</feature>
<organism evidence="2 3">
    <name type="scientific">Methanococcoides cohabitans</name>
    <dbReference type="NCBI Taxonomy" id="3136559"/>
    <lineage>
        <taxon>Archaea</taxon>
        <taxon>Methanobacteriati</taxon>
        <taxon>Methanobacteriota</taxon>
        <taxon>Stenosarchaea group</taxon>
        <taxon>Methanomicrobia</taxon>
        <taxon>Methanosarcinales</taxon>
        <taxon>Methanosarcinaceae</taxon>
        <taxon>Methanococcoides</taxon>
    </lineage>
</organism>
<dbReference type="GO" id="GO:0016746">
    <property type="term" value="F:acyltransferase activity"/>
    <property type="evidence" value="ECO:0007669"/>
    <property type="project" value="UniProtKB-KW"/>
</dbReference>
<keyword evidence="3" id="KW-1185">Reference proteome</keyword>
<evidence type="ECO:0000313" key="2">
    <source>
        <dbReference type="EMBL" id="MEL4305930.1"/>
    </source>
</evidence>
<dbReference type="SUPFAM" id="SSF55729">
    <property type="entry name" value="Acyl-CoA N-acyltransferases (Nat)"/>
    <property type="match status" value="1"/>
</dbReference>
<dbReference type="InterPro" id="IPR050644">
    <property type="entry name" value="PG_Glycine_Bridge_Synth"/>
</dbReference>
<sequence length="332" mass="39122">MSSEMRVREIGPDEYELWDEMVEISPYGTIFQKSNWLTICKDSFNFDLKMYGCFHKDELVGGCSLFSYRVRRIFRVASSYCNMTPYGGILVKRSASKKVRNQEEFQNNVLKNILKHIEEQGYDSVSISNPPDFIDTRQFSSNKWIKDIRYSYYFDLREDIETRMPKGLKAIIRKANENGILVKKEDDLQRFYELINQTYERQQLIPPAQMNFYEKIMDFLHKTHQGEMWIAEMPTGEVVAAEIIIWDNKRAHRWAATSNPDLKSHNATSLLLHNIFQDLKSRNFKEINLMSGNTPKLTKFITGFNPELVPYYVVSRHSTKFDVSLHIINYIR</sequence>
<dbReference type="PANTHER" id="PTHR36174">
    <property type="entry name" value="LIPID II:GLYCINE GLYCYLTRANSFERASE"/>
    <property type="match status" value="1"/>
</dbReference>
<protein>
    <submittedName>
        <fullName evidence="2">GNAT family N-acetyltransferase</fullName>
        <ecNumber evidence="2">2.3.1.-</ecNumber>
    </submittedName>
</protein>
<keyword evidence="2" id="KW-0808">Transferase</keyword>
<accession>A0ABU9KU53</accession>
<dbReference type="Pfam" id="PF13480">
    <property type="entry name" value="Acetyltransf_6"/>
    <property type="match status" value="1"/>
</dbReference>
<reference evidence="2 3" key="1">
    <citation type="submission" date="2024-04" db="EMBL/GenBank/DDBJ databases">
        <title>Methanococcoides sp. LMO-2.</title>
        <authorList>
            <person name="Liang L."/>
        </authorList>
    </citation>
    <scope>NUCLEOTIDE SEQUENCE [LARGE SCALE GENOMIC DNA]</scope>
    <source>
        <strain evidence="2 3">LMO-2</strain>
    </source>
</reference>
<dbReference type="EC" id="2.3.1.-" evidence="2"/>
<dbReference type="Gene3D" id="3.40.630.30">
    <property type="match status" value="1"/>
</dbReference>
<evidence type="ECO:0000259" key="1">
    <source>
        <dbReference type="Pfam" id="PF13480"/>
    </source>
</evidence>
<keyword evidence="2" id="KW-0012">Acyltransferase</keyword>
<proteinExistence type="predicted"/>
<dbReference type="EMBL" id="JBCAUS010000006">
    <property type="protein sequence ID" value="MEL4305930.1"/>
    <property type="molecule type" value="Genomic_DNA"/>
</dbReference>
<dbReference type="InterPro" id="IPR016181">
    <property type="entry name" value="Acyl_CoA_acyltransferase"/>
</dbReference>
<evidence type="ECO:0000313" key="3">
    <source>
        <dbReference type="Proteomes" id="UP001396646"/>
    </source>
</evidence>
<dbReference type="RefSeq" id="WP_342127543.1">
    <property type="nucleotide sequence ID" value="NZ_JBCAUS010000006.1"/>
</dbReference>
<comment type="caution">
    <text evidence="2">The sequence shown here is derived from an EMBL/GenBank/DDBJ whole genome shotgun (WGS) entry which is preliminary data.</text>
</comment>
<dbReference type="InterPro" id="IPR038740">
    <property type="entry name" value="BioF2-like_GNAT_dom"/>
</dbReference>
<gene>
    <name evidence="2" type="ORF">WOA13_08875</name>
</gene>
<name>A0ABU9KU53_9EURY</name>
<dbReference type="Proteomes" id="UP001396646">
    <property type="component" value="Unassembled WGS sequence"/>
</dbReference>